<dbReference type="AlphaFoldDB" id="A0A3S3V4U9"/>
<dbReference type="PRINTS" id="PR01576">
    <property type="entry name" value="PDEFORMYLASE"/>
</dbReference>
<evidence type="ECO:0000313" key="4">
    <source>
        <dbReference type="Proteomes" id="UP000287168"/>
    </source>
</evidence>
<evidence type="ECO:0000256" key="1">
    <source>
        <dbReference type="ARBA" id="ARBA00010759"/>
    </source>
</evidence>
<dbReference type="Gene3D" id="3.90.45.10">
    <property type="entry name" value="Peptide deformylase"/>
    <property type="match status" value="1"/>
</dbReference>
<feature type="binding site" evidence="2">
    <location>
        <position position="94"/>
    </location>
    <ligand>
        <name>Fe cation</name>
        <dbReference type="ChEBI" id="CHEBI:24875"/>
    </ligand>
</feature>
<dbReference type="InterPro" id="IPR036821">
    <property type="entry name" value="Peptide_deformylase_sf"/>
</dbReference>
<keyword evidence="2" id="KW-0408">Iron</keyword>
<protein>
    <recommendedName>
        <fullName evidence="2">Peptide deformylase</fullName>
        <shortName evidence="2">PDF</shortName>
        <ecNumber evidence="2">3.5.1.88</ecNumber>
    </recommendedName>
    <alternativeName>
        <fullName evidence="2">Polypeptide deformylase</fullName>
    </alternativeName>
</protein>
<dbReference type="InterPro" id="IPR023635">
    <property type="entry name" value="Peptide_deformylase"/>
</dbReference>
<comment type="function">
    <text evidence="2">Removes the formyl group from the N-terminal Met of newly synthesized proteins. Requires at least a dipeptide for an efficient rate of reaction. N-terminal L-methionine is a prerequisite for activity but the enzyme has broad specificity at other positions.</text>
</comment>
<comment type="cofactor">
    <cofactor evidence="2">
        <name>Fe(2+)</name>
        <dbReference type="ChEBI" id="CHEBI:29033"/>
    </cofactor>
    <text evidence="2">Binds 1 Fe(2+) ion.</text>
</comment>
<dbReference type="GO" id="GO:0046872">
    <property type="term" value="F:metal ion binding"/>
    <property type="evidence" value="ECO:0007669"/>
    <property type="project" value="UniProtKB-KW"/>
</dbReference>
<feature type="binding site" evidence="2">
    <location>
        <position position="136"/>
    </location>
    <ligand>
        <name>Fe cation</name>
        <dbReference type="ChEBI" id="CHEBI:24875"/>
    </ligand>
</feature>
<gene>
    <name evidence="2 3" type="primary">def</name>
    <name evidence="3" type="ORF">EP867_00960</name>
</gene>
<evidence type="ECO:0000256" key="2">
    <source>
        <dbReference type="HAMAP-Rule" id="MF_00163"/>
    </source>
</evidence>
<dbReference type="Pfam" id="PF01327">
    <property type="entry name" value="Pep_deformylase"/>
    <property type="match status" value="1"/>
</dbReference>
<dbReference type="EMBL" id="SBLC01000001">
    <property type="protein sequence ID" value="RWY45621.1"/>
    <property type="molecule type" value="Genomic_DNA"/>
</dbReference>
<dbReference type="PANTHER" id="PTHR10458">
    <property type="entry name" value="PEPTIDE DEFORMYLASE"/>
    <property type="match status" value="1"/>
</dbReference>
<dbReference type="SUPFAM" id="SSF56420">
    <property type="entry name" value="Peptide deformylase"/>
    <property type="match status" value="1"/>
</dbReference>
<evidence type="ECO:0000313" key="3">
    <source>
        <dbReference type="EMBL" id="RWY45621.1"/>
    </source>
</evidence>
<reference evidence="3 4" key="1">
    <citation type="journal article" date="2015" name="Int. J. Syst. Evol. Microbiol.">
        <title>Gemmobacter intermedius sp. nov., isolated from a white stork (Ciconia ciconia).</title>
        <authorList>
            <person name="Kampfer P."/>
            <person name="Jerzak L."/>
            <person name="Wilharm G."/>
            <person name="Golke J."/>
            <person name="Busse H.J."/>
            <person name="Glaeser S.P."/>
        </authorList>
    </citation>
    <scope>NUCLEOTIDE SEQUENCE [LARGE SCALE GENOMIC DNA]</scope>
    <source>
        <strain evidence="3 4">119/4</strain>
    </source>
</reference>
<name>A0A3S3V4U9_9RHOB</name>
<dbReference type="EC" id="3.5.1.88" evidence="2"/>
<dbReference type="CDD" id="cd00487">
    <property type="entry name" value="Pep_deformylase"/>
    <property type="match status" value="1"/>
</dbReference>
<dbReference type="Proteomes" id="UP000287168">
    <property type="component" value="Unassembled WGS sequence"/>
</dbReference>
<keyword evidence="4" id="KW-1185">Reference proteome</keyword>
<dbReference type="OrthoDB" id="9804313at2"/>
<dbReference type="NCBIfam" id="NF001159">
    <property type="entry name" value="PRK00150.1-3"/>
    <property type="match status" value="1"/>
</dbReference>
<proteinExistence type="inferred from homology"/>
<keyword evidence="2 3" id="KW-0378">Hydrolase</keyword>
<dbReference type="PIRSF" id="PIRSF004749">
    <property type="entry name" value="Pep_def"/>
    <property type="match status" value="1"/>
</dbReference>
<accession>A0A3S3V4U9</accession>
<sequence>MTILNILKFPDPRLRRIALPVAEVTAEIRSLAADMLETMYAAPGRGLAGPQVGALLRIFVMDLTWKDGTPEPFVCINPEITGFSEETASFTEGCLSIPDVPGEVVRPAEIDLSWTDLSGTRRHKRMSGMEAVCAQHEFDHLNGRLCIDLMSEPARFEASPRLQAMTL</sequence>
<comment type="similarity">
    <text evidence="1 2">Belongs to the polypeptide deformylase family.</text>
</comment>
<dbReference type="HAMAP" id="MF_00163">
    <property type="entry name" value="Pep_deformylase"/>
    <property type="match status" value="1"/>
</dbReference>
<comment type="catalytic activity">
    <reaction evidence="2">
        <text>N-terminal N-formyl-L-methionyl-[peptide] + H2O = N-terminal L-methionyl-[peptide] + formate</text>
        <dbReference type="Rhea" id="RHEA:24420"/>
        <dbReference type="Rhea" id="RHEA-COMP:10639"/>
        <dbReference type="Rhea" id="RHEA-COMP:10640"/>
        <dbReference type="ChEBI" id="CHEBI:15377"/>
        <dbReference type="ChEBI" id="CHEBI:15740"/>
        <dbReference type="ChEBI" id="CHEBI:49298"/>
        <dbReference type="ChEBI" id="CHEBI:64731"/>
        <dbReference type="EC" id="3.5.1.88"/>
    </reaction>
</comment>
<feature type="active site" evidence="2">
    <location>
        <position position="137"/>
    </location>
</feature>
<dbReference type="RefSeq" id="WP_128486335.1">
    <property type="nucleotide sequence ID" value="NZ_JBHLXB010000011.1"/>
</dbReference>
<dbReference type="GO" id="GO:0006412">
    <property type="term" value="P:translation"/>
    <property type="evidence" value="ECO:0007669"/>
    <property type="project" value="UniProtKB-UniRule"/>
</dbReference>
<keyword evidence="2" id="KW-0479">Metal-binding</keyword>
<dbReference type="PANTHER" id="PTHR10458:SF22">
    <property type="entry name" value="PEPTIDE DEFORMYLASE"/>
    <property type="match status" value="1"/>
</dbReference>
<comment type="caution">
    <text evidence="3">The sequence shown here is derived from an EMBL/GenBank/DDBJ whole genome shotgun (WGS) entry which is preliminary data.</text>
</comment>
<dbReference type="NCBIfam" id="TIGR00079">
    <property type="entry name" value="pept_deformyl"/>
    <property type="match status" value="1"/>
</dbReference>
<feature type="binding site" evidence="2">
    <location>
        <position position="140"/>
    </location>
    <ligand>
        <name>Fe cation</name>
        <dbReference type="ChEBI" id="CHEBI:24875"/>
    </ligand>
</feature>
<keyword evidence="2" id="KW-0648">Protein biosynthesis</keyword>
<organism evidence="3 4">
    <name type="scientific">Falsigemmobacter intermedius</name>
    <dbReference type="NCBI Taxonomy" id="1553448"/>
    <lineage>
        <taxon>Bacteria</taxon>
        <taxon>Pseudomonadati</taxon>
        <taxon>Pseudomonadota</taxon>
        <taxon>Alphaproteobacteria</taxon>
        <taxon>Rhodobacterales</taxon>
        <taxon>Paracoccaceae</taxon>
        <taxon>Falsigemmobacter</taxon>
    </lineage>
</organism>
<dbReference type="GO" id="GO:0042586">
    <property type="term" value="F:peptide deformylase activity"/>
    <property type="evidence" value="ECO:0007669"/>
    <property type="project" value="UniProtKB-UniRule"/>
</dbReference>